<accession>A0A0E9UFZ3</accession>
<keyword evidence="1" id="KW-0812">Transmembrane</keyword>
<reference evidence="2" key="1">
    <citation type="submission" date="2014-11" db="EMBL/GenBank/DDBJ databases">
        <authorList>
            <person name="Amaro Gonzalez C."/>
        </authorList>
    </citation>
    <scope>NUCLEOTIDE SEQUENCE</scope>
</reference>
<protein>
    <submittedName>
        <fullName evidence="2">Uncharacterized protein</fullName>
    </submittedName>
</protein>
<organism evidence="2">
    <name type="scientific">Anguilla anguilla</name>
    <name type="common">European freshwater eel</name>
    <name type="synonym">Muraena anguilla</name>
    <dbReference type="NCBI Taxonomy" id="7936"/>
    <lineage>
        <taxon>Eukaryota</taxon>
        <taxon>Metazoa</taxon>
        <taxon>Chordata</taxon>
        <taxon>Craniata</taxon>
        <taxon>Vertebrata</taxon>
        <taxon>Euteleostomi</taxon>
        <taxon>Actinopterygii</taxon>
        <taxon>Neopterygii</taxon>
        <taxon>Teleostei</taxon>
        <taxon>Anguilliformes</taxon>
        <taxon>Anguillidae</taxon>
        <taxon>Anguilla</taxon>
    </lineage>
</organism>
<feature type="transmembrane region" description="Helical" evidence="1">
    <location>
        <begin position="20"/>
        <end position="43"/>
    </location>
</feature>
<proteinExistence type="predicted"/>
<sequence>MGAEYFGRNCITVQVYGSVKFQICCCLFYEILMYVCVCVCVLYKFKPI</sequence>
<evidence type="ECO:0000256" key="1">
    <source>
        <dbReference type="SAM" id="Phobius"/>
    </source>
</evidence>
<reference evidence="2" key="2">
    <citation type="journal article" date="2015" name="Fish Shellfish Immunol.">
        <title>Early steps in the European eel (Anguilla anguilla)-Vibrio vulnificus interaction in the gills: Role of the RtxA13 toxin.</title>
        <authorList>
            <person name="Callol A."/>
            <person name="Pajuelo D."/>
            <person name="Ebbesson L."/>
            <person name="Teles M."/>
            <person name="MacKenzie S."/>
            <person name="Amaro C."/>
        </authorList>
    </citation>
    <scope>NUCLEOTIDE SEQUENCE</scope>
</reference>
<dbReference type="AlphaFoldDB" id="A0A0E9UFZ3"/>
<evidence type="ECO:0000313" key="2">
    <source>
        <dbReference type="EMBL" id="JAH64180.1"/>
    </source>
</evidence>
<name>A0A0E9UFZ3_ANGAN</name>
<keyword evidence="1" id="KW-0472">Membrane</keyword>
<keyword evidence="1" id="KW-1133">Transmembrane helix</keyword>
<dbReference type="EMBL" id="GBXM01044397">
    <property type="protein sequence ID" value="JAH64180.1"/>
    <property type="molecule type" value="Transcribed_RNA"/>
</dbReference>